<keyword evidence="2" id="KW-1185">Reference proteome</keyword>
<dbReference type="AlphaFoldDB" id="A0A2H3AYP4"/>
<sequence>MVSCGASGAYLLSLQVADVRRLCSENKMSLLIDEVNQALIDDRKGVAPPFIKTWPLQYPPPLSMSLSTLPVEVLGQIIAEAWALPLTPFQRLQMATSPLLVSRSFAWEFTRVFCTDIHILTPSHLNHVLRLVLPRLTVAFLSTDSPFSPMEFCRSISFLLQVDPYRGNPLPHPVWNNIRCIMQLLPKYLPNVQRVLLNYHNWWCSDPYFTRLRLPEQVVELDVVFTHSLPFSKARLKQDMSLVEDPSFALPGVKKLTVVGGNWWFVSQLVSACHDAKSVTSDTFKKPVMSIIQEGIVPTPKKQLKSYI</sequence>
<protein>
    <submittedName>
        <fullName evidence="1">Uncharacterized protein</fullName>
    </submittedName>
</protein>
<evidence type="ECO:0000313" key="1">
    <source>
        <dbReference type="EMBL" id="PBK63819.1"/>
    </source>
</evidence>
<gene>
    <name evidence="1" type="ORF">ARMSODRAFT_527796</name>
</gene>
<accession>A0A2H3AYP4</accession>
<organism evidence="1 2">
    <name type="scientific">Armillaria solidipes</name>
    <dbReference type="NCBI Taxonomy" id="1076256"/>
    <lineage>
        <taxon>Eukaryota</taxon>
        <taxon>Fungi</taxon>
        <taxon>Dikarya</taxon>
        <taxon>Basidiomycota</taxon>
        <taxon>Agaricomycotina</taxon>
        <taxon>Agaricomycetes</taxon>
        <taxon>Agaricomycetidae</taxon>
        <taxon>Agaricales</taxon>
        <taxon>Marasmiineae</taxon>
        <taxon>Physalacriaceae</taxon>
        <taxon>Armillaria</taxon>
    </lineage>
</organism>
<dbReference type="Proteomes" id="UP000218334">
    <property type="component" value="Unassembled WGS sequence"/>
</dbReference>
<reference evidence="2" key="1">
    <citation type="journal article" date="2017" name="Nat. Ecol. Evol.">
        <title>Genome expansion and lineage-specific genetic innovations in the forest pathogenic fungi Armillaria.</title>
        <authorList>
            <person name="Sipos G."/>
            <person name="Prasanna A.N."/>
            <person name="Walter M.C."/>
            <person name="O'Connor E."/>
            <person name="Balint B."/>
            <person name="Krizsan K."/>
            <person name="Kiss B."/>
            <person name="Hess J."/>
            <person name="Varga T."/>
            <person name="Slot J."/>
            <person name="Riley R."/>
            <person name="Boka B."/>
            <person name="Rigling D."/>
            <person name="Barry K."/>
            <person name="Lee J."/>
            <person name="Mihaltcheva S."/>
            <person name="LaButti K."/>
            <person name="Lipzen A."/>
            <person name="Waldron R."/>
            <person name="Moloney N.M."/>
            <person name="Sperisen C."/>
            <person name="Kredics L."/>
            <person name="Vagvoelgyi C."/>
            <person name="Patrignani A."/>
            <person name="Fitzpatrick D."/>
            <person name="Nagy I."/>
            <person name="Doyle S."/>
            <person name="Anderson J.B."/>
            <person name="Grigoriev I.V."/>
            <person name="Gueldener U."/>
            <person name="Muensterkoetter M."/>
            <person name="Nagy L.G."/>
        </authorList>
    </citation>
    <scope>NUCLEOTIDE SEQUENCE [LARGE SCALE GENOMIC DNA]</scope>
    <source>
        <strain evidence="2">28-4</strain>
    </source>
</reference>
<name>A0A2H3AYP4_9AGAR</name>
<proteinExistence type="predicted"/>
<evidence type="ECO:0000313" key="2">
    <source>
        <dbReference type="Proteomes" id="UP000218334"/>
    </source>
</evidence>
<dbReference type="EMBL" id="KZ293456">
    <property type="protein sequence ID" value="PBK63819.1"/>
    <property type="molecule type" value="Genomic_DNA"/>
</dbReference>